<feature type="region of interest" description="Disordered" evidence="1">
    <location>
        <begin position="1969"/>
        <end position="1996"/>
    </location>
</feature>
<dbReference type="EMBL" id="LN877950">
    <property type="protein sequence ID" value="CUV05466.1"/>
    <property type="molecule type" value="Genomic_DNA"/>
</dbReference>
<feature type="compositionally biased region" description="Acidic residues" evidence="1">
    <location>
        <begin position="1060"/>
        <end position="1080"/>
    </location>
</feature>
<dbReference type="VEuPathDB" id="CryptoDB:GY17_00003139"/>
<reference evidence="2" key="1">
    <citation type="submission" date="2015-08" db="EMBL/GenBank/DDBJ databases">
        <authorList>
            <person name="Babu N.S."/>
            <person name="Beckwith C.J."/>
            <person name="Beseler K.G."/>
            <person name="Brison A."/>
            <person name="Carone J.V."/>
            <person name="Caskin T.P."/>
            <person name="Diamond M."/>
            <person name="Durham M.E."/>
            <person name="Foxe J.M."/>
            <person name="Go M."/>
            <person name="Henderson B.A."/>
            <person name="Jones I.B."/>
            <person name="McGettigan J.A."/>
            <person name="Micheletti S.J."/>
            <person name="Nasrallah M.E."/>
            <person name="Ortiz D."/>
            <person name="Piller C.R."/>
            <person name="Privatt S.R."/>
            <person name="Schneider S.L."/>
            <person name="Sharp S."/>
            <person name="Smith T.C."/>
            <person name="Stanton J.D."/>
            <person name="Ullery H.E."/>
            <person name="Wilson R.J."/>
            <person name="Serrano M.G."/>
            <person name="Buck G."/>
            <person name="Lee V."/>
            <person name="Wang Y."/>
            <person name="Carvalho R."/>
            <person name="Voegtly L."/>
            <person name="Shi R."/>
            <person name="Duckworth R."/>
            <person name="Johnson A."/>
            <person name="Loviza R."/>
            <person name="Walstead R."/>
            <person name="Shah Z."/>
            <person name="Kiflezghi M."/>
            <person name="Wade K."/>
            <person name="Ball S.L."/>
            <person name="Bradley K.W."/>
            <person name="Asai D.J."/>
            <person name="Bowman C.A."/>
            <person name="Russell D.A."/>
            <person name="Pope W.H."/>
            <person name="Jacobs-Sera D."/>
            <person name="Hendrix R.W."/>
            <person name="Hatfull G.F."/>
        </authorList>
    </citation>
    <scope>NUCLEOTIDE SEQUENCE [LARGE SCALE GENOMIC DNA]</scope>
</reference>
<feature type="region of interest" description="Disordered" evidence="1">
    <location>
        <begin position="1038"/>
        <end position="1083"/>
    </location>
</feature>
<dbReference type="VEuPathDB" id="CryptoDB:ChTU502y2012_403g0400"/>
<name>A0A0S4TDQ6_CRYHO</name>
<dbReference type="VEuPathDB" id="CryptoDB:CHUDEA4_850"/>
<feature type="compositionally biased region" description="Polar residues" evidence="1">
    <location>
        <begin position="1969"/>
        <end position="1981"/>
    </location>
</feature>
<dbReference type="VEuPathDB" id="CryptoDB:Chro.40104"/>
<dbReference type="Proteomes" id="UP000199752">
    <property type="component" value="Chromosome 4"/>
</dbReference>
<protein>
    <submittedName>
        <fullName evidence="2">Uncharacterized protein</fullName>
    </submittedName>
</protein>
<proteinExistence type="predicted"/>
<organism evidence="2">
    <name type="scientific">Cryptosporidium hominis</name>
    <dbReference type="NCBI Taxonomy" id="237895"/>
    <lineage>
        <taxon>Eukaryota</taxon>
        <taxon>Sar</taxon>
        <taxon>Alveolata</taxon>
        <taxon>Apicomplexa</taxon>
        <taxon>Conoidasida</taxon>
        <taxon>Coccidia</taxon>
        <taxon>Eucoccidiorida</taxon>
        <taxon>Eimeriorina</taxon>
        <taxon>Cryptosporidiidae</taxon>
        <taxon>Cryptosporidium</taxon>
    </lineage>
</organism>
<gene>
    <name evidence="2" type="ORF">CHUDEA4_850</name>
</gene>
<dbReference type="VEuPathDB" id="CryptoDB:Chro.10146"/>
<evidence type="ECO:0000313" key="2">
    <source>
        <dbReference type="EMBL" id="CUV05466.1"/>
    </source>
</evidence>
<dbReference type="OrthoDB" id="342985at2759"/>
<sequence>MRKNFLKLLNFIFLGGALVFDGVFCTDDNNEQIRQALESRNEDITELSDFWNCISTQVIRDKFSWNRVHRIGRYDSMPIVFPSIMKEQLQNVDILDPRKFYLGCIGILKVLEAKRVIMPGYEDELEKNYSRKTFCISAAEYCYPIKGRLNVVKDYFRKVSEKAREAILESKEKQINEREKEEIERLGDKEDLKLLQEDPDYGKPQHHPLMEERIRLKRIEKNKVSFPKLGKDLESQLEFLETTLEDVPLKVHRVKGGDEIVRTGIDYEKLSKVSLYNLPPDSVHVSKGAWNFWRSLLQQESRDQSIGNRRLTILSQSFPIELSEFTYNPKKLLRLCNQTLFSLLKQDLLDISESALNKSKKLPIVKHSQEINEEKFQEFLKFKSLDTDKSVGPDDIDMDFISHQFVIFQFCTDSVDIFIGNRQWNKIIEKQNYRIYGLPSGRPFMPFKFTFGRDVYEMRNNCAGCIWDLYVNKVSKDLYIDGHSKSGKFDINLVKKNIESFCHFASVAFFQGEISLDEQESSDYRENIERKGEDSAHIYNPKVNDFEKKKQEEEEMENYEQVRPEKQQFLAQPLDDEVYPVSFKTSPTGYHVFKSNQSLNKPFMEQQKNSRRLFGTTRSVDEILKQGVSIGLTVGETNQNTLKYESIYKISPRESLVAFQQWKAIILQMTIDESNHKLPTISELPIDQPREWNTPQYSSEKFLFVCFELIGSLLSQSKVKINLQHGAELDGFQDKAKETIKIFCRDATNRYFQEYKHLFDVISASSNGEPLMDDNKVSSKWSIIQEQVIIDYISGLENRITEISPLLPNDFYPAVEKLDFEYQCISTIYHGYISVPPRVLISTNFSEEQEKNEEIIKDELNNLITDFCKRASKRYYTAVEYITMYNESKNWLDPLAKNPYSISSHLPITPGSNKSGSIQGIPWPPIKSPSSLVFIGRERPDLYRDDCFSNIWRVWESGIYRNLYIDGTNFEKCKSLDMAKIILEEFCTTSSIKLFKLEPELLPQRNVLSMEHKLLVGIHQMRKKTRKVELDVIGDDLPKNERKNKTMSPQHSGFDLSNADTDEYSASDIDEKESDLEEEEFKTTEKKEAKRQWDQLKQQLKRDMNMNYIRFVKLPEYDQTLYTLWPNPVAELVFTEHCIKVLDELLKLRLAVISSHNLNDREYTIERFCEESKFYVFSDLQEKTNDELKEDELGYEGDSKGIGRKILEELINTLKELSDEGYPLFKWMESVMNLKNPGDRETLSKAIKWGQRKGDWHYLELLLREVDKETFMSIQRHLQGISPQGFLMTSGLFDKDTTVSIEATWGAIYLQSIKDIKSGNPRIIGLIGSPPPREIWSGANNEQEFVLLCTETLKKLKTNPPFISFNTQGQGERGYIQNFCEDALDTLISLQREPDKVLSLDFSYSGCVNESMRKWQWNQIYTQMDIDLKELGSYRITGIPPTVSHKIYKGGKTVDEVEDQCGDALEELDKRNKIKILNKNASQFCKDAAENICKEDETGKFNCNIERARLEEMISEYYMETPIGNPLKLDSRTRCMRIWTLLRNSVPNALKNKILSTYSTLGSEKFDITNGSNKLMDMGLDLGFEGEMGLPGMNSLMGDSNNIIRSGGIMSTVLDSNIQFIALKEIMDVCSPIDTPSHIIGVFIKAMRKIQKINSLRSSEEGLYNWIRELVIRYLADERTDNEYFDLTGVNVFGDPYSKDDNALDMLNKGLHSRGIPKRVRELTDNEKLVMREKDNMRISSIVDGIVNQVLPSIAHLTTKEKKREITDQALLKLQKETEERDLLLNNQIGNNEILEKIRIRKELPAEERNTIALGKVSIPMLSGRVGRNEDNIIHGSKGSGKILARLDTRWDKVGNNEILRFKKINDQNKASKVLGKNMERNYGKLDSEWLNIRTFKSYVLLNLPKDRPSEYGDKGFKDIFNKETMIRRCVNFFSNEKNVENYNISIKGNYIERLSHIRTHCTRSASRTYELTSRSSSSGNRAGIGSKGNKGKAVHRAGRLIHVEGEKKPLHQIISKQRIISGNIIENSEISPEELENSEPLTTNSQDNHFNNIEVHHVGSNDGYKALLPEYVSRRGYIKDKNSNKKNRQN</sequence>
<accession>A0A0S4TDQ6</accession>
<evidence type="ECO:0000256" key="1">
    <source>
        <dbReference type="SAM" id="MobiDB-lite"/>
    </source>
</evidence>